<protein>
    <submittedName>
        <fullName evidence="1">Uncharacterized protein</fullName>
    </submittedName>
</protein>
<reference evidence="1 2" key="1">
    <citation type="submission" date="2019-10" db="EMBL/GenBank/DDBJ databases">
        <authorList>
            <person name="Mahalingam V.A."/>
            <person name="Aull H.A."/>
            <person name="Garlena R.A."/>
            <person name="Russell D.A."/>
            <person name="Pope W.H."/>
            <person name="Jacobs-Sera D."/>
            <person name="Hatfull G.F."/>
        </authorList>
    </citation>
    <scope>NUCLEOTIDE SEQUENCE [LARGE SCALE GENOMIC DNA]</scope>
</reference>
<dbReference type="KEGG" id="vg:80005536"/>
<dbReference type="GeneID" id="80005536"/>
<proteinExistence type="predicted"/>
<evidence type="ECO:0000313" key="1">
    <source>
        <dbReference type="EMBL" id="QGJ89432.1"/>
    </source>
</evidence>
<gene>
    <name evidence="1" type="primary">27</name>
    <name evidence="1" type="ORF">PBI_ARIADNE_27</name>
</gene>
<name>A0A649VBU4_9CAUD</name>
<sequence>MSDELQVWMQGYWRDGEWVPGHWERAYEVEPPRWLRDLFGPDLLETRPLGPPVKLTICPNPR</sequence>
<dbReference type="EMBL" id="MN585986">
    <property type="protein sequence ID" value="QGJ89432.1"/>
    <property type="molecule type" value="Genomic_DNA"/>
</dbReference>
<accession>A0A649VBU4</accession>
<dbReference type="RefSeq" id="YP_010751863.1">
    <property type="nucleotide sequence ID" value="NC_073374.1"/>
</dbReference>
<evidence type="ECO:0000313" key="2">
    <source>
        <dbReference type="Proteomes" id="UP000424003"/>
    </source>
</evidence>
<organism evidence="1 2">
    <name type="scientific">Microbacterium phage Ariadne</name>
    <dbReference type="NCBI Taxonomy" id="2656546"/>
    <lineage>
        <taxon>Viruses</taxon>
        <taxon>Duplodnaviria</taxon>
        <taxon>Heunggongvirae</taxon>
        <taxon>Uroviricota</taxon>
        <taxon>Caudoviricetes</taxon>
        <taxon>Hodgkinviridae</taxon>
        <taxon>Metamorphoovirus</taxon>
        <taxon>Metamorphoovirus ariadne</taxon>
    </lineage>
</organism>
<dbReference type="Proteomes" id="UP000424003">
    <property type="component" value="Segment"/>
</dbReference>
<keyword evidence="2" id="KW-1185">Reference proteome</keyword>